<keyword evidence="3" id="KW-1185">Reference proteome</keyword>
<feature type="transmembrane region" description="Helical" evidence="1">
    <location>
        <begin position="100"/>
        <end position="120"/>
    </location>
</feature>
<evidence type="ECO:0000313" key="3">
    <source>
        <dbReference type="Proteomes" id="UP000807342"/>
    </source>
</evidence>
<dbReference type="OrthoDB" id="3357408at2759"/>
<keyword evidence="1" id="KW-0472">Membrane</keyword>
<feature type="transmembrane region" description="Helical" evidence="1">
    <location>
        <begin position="250"/>
        <end position="271"/>
    </location>
</feature>
<organism evidence="2 3">
    <name type="scientific">Macrolepiota fuliginosa MF-IS2</name>
    <dbReference type="NCBI Taxonomy" id="1400762"/>
    <lineage>
        <taxon>Eukaryota</taxon>
        <taxon>Fungi</taxon>
        <taxon>Dikarya</taxon>
        <taxon>Basidiomycota</taxon>
        <taxon>Agaricomycotina</taxon>
        <taxon>Agaricomycetes</taxon>
        <taxon>Agaricomycetidae</taxon>
        <taxon>Agaricales</taxon>
        <taxon>Agaricineae</taxon>
        <taxon>Agaricaceae</taxon>
        <taxon>Macrolepiota</taxon>
    </lineage>
</organism>
<feature type="transmembrane region" description="Helical" evidence="1">
    <location>
        <begin position="182"/>
        <end position="201"/>
    </location>
</feature>
<gene>
    <name evidence="2" type="ORF">P691DRAFT_761000</name>
</gene>
<feature type="transmembrane region" description="Helical" evidence="1">
    <location>
        <begin position="51"/>
        <end position="74"/>
    </location>
</feature>
<feature type="transmembrane region" description="Helical" evidence="1">
    <location>
        <begin position="221"/>
        <end position="244"/>
    </location>
</feature>
<dbReference type="EMBL" id="MU151212">
    <property type="protein sequence ID" value="KAF9447156.1"/>
    <property type="molecule type" value="Genomic_DNA"/>
</dbReference>
<feature type="transmembrane region" description="Helical" evidence="1">
    <location>
        <begin position="132"/>
        <end position="153"/>
    </location>
</feature>
<keyword evidence="1" id="KW-1133">Transmembrane helix</keyword>
<feature type="transmembrane region" description="Helical" evidence="1">
    <location>
        <begin position="20"/>
        <end position="39"/>
    </location>
</feature>
<comment type="caution">
    <text evidence="2">The sequence shown here is derived from an EMBL/GenBank/DDBJ whole genome shotgun (WGS) entry which is preliminary data.</text>
</comment>
<proteinExistence type="predicted"/>
<dbReference type="AlphaFoldDB" id="A0A9P6C0B6"/>
<protein>
    <submittedName>
        <fullName evidence="2">Uncharacterized protein</fullName>
    </submittedName>
</protein>
<name>A0A9P6C0B6_9AGAR</name>
<sequence>MPPSLPPLTLSQAVAETFSGGLFYGLYLITTCYANRWLFFADEGWKFRKNIHWFMAITTNLLTAMLLVNTAFIVHAPMAQSVFVEQGHTPQEFVPPAWDAIVRCMIANTIALAADIVLMYRLWLVHNRSLRIIYFPIFLWVGGIVCTILQGFLQVKHISDPNFGPYQWASVNMNVGPGITLIPFWGSTVVLNAYCTGLLIWRIRQASKKGESVTVARQLQYLLRILMESGILYLAISIAHFSAWFAQDNFAIHVIGGLNSIIIGIAFNLILIRTAQNRAEGEEINYRGDRVSTMNFKSKPMVISVEYQSSLEIEPTTCPSDSSHHSA</sequence>
<accession>A0A9P6C0B6</accession>
<dbReference type="Proteomes" id="UP000807342">
    <property type="component" value="Unassembled WGS sequence"/>
</dbReference>
<evidence type="ECO:0000313" key="2">
    <source>
        <dbReference type="EMBL" id="KAF9447156.1"/>
    </source>
</evidence>
<reference evidence="2" key="1">
    <citation type="submission" date="2020-11" db="EMBL/GenBank/DDBJ databases">
        <authorList>
            <consortium name="DOE Joint Genome Institute"/>
            <person name="Ahrendt S."/>
            <person name="Riley R."/>
            <person name="Andreopoulos W."/>
            <person name="Labutti K."/>
            <person name="Pangilinan J."/>
            <person name="Ruiz-Duenas F.J."/>
            <person name="Barrasa J.M."/>
            <person name="Sanchez-Garcia M."/>
            <person name="Camarero S."/>
            <person name="Miyauchi S."/>
            <person name="Serrano A."/>
            <person name="Linde D."/>
            <person name="Babiker R."/>
            <person name="Drula E."/>
            <person name="Ayuso-Fernandez I."/>
            <person name="Pacheco R."/>
            <person name="Padilla G."/>
            <person name="Ferreira P."/>
            <person name="Barriuso J."/>
            <person name="Kellner H."/>
            <person name="Castanera R."/>
            <person name="Alfaro M."/>
            <person name="Ramirez L."/>
            <person name="Pisabarro A.G."/>
            <person name="Kuo A."/>
            <person name="Tritt A."/>
            <person name="Lipzen A."/>
            <person name="He G."/>
            <person name="Yan M."/>
            <person name="Ng V."/>
            <person name="Cullen D."/>
            <person name="Martin F."/>
            <person name="Rosso M.-N."/>
            <person name="Henrissat B."/>
            <person name="Hibbett D."/>
            <person name="Martinez A.T."/>
            <person name="Grigoriev I.V."/>
        </authorList>
    </citation>
    <scope>NUCLEOTIDE SEQUENCE</scope>
    <source>
        <strain evidence="2">MF-IS2</strain>
    </source>
</reference>
<keyword evidence="1" id="KW-0812">Transmembrane</keyword>
<evidence type="ECO:0000256" key="1">
    <source>
        <dbReference type="SAM" id="Phobius"/>
    </source>
</evidence>